<keyword evidence="2" id="KW-1185">Reference proteome</keyword>
<dbReference type="AlphaFoldDB" id="A0A0M3V6E8"/>
<evidence type="ECO:0000313" key="1">
    <source>
        <dbReference type="EMBL" id="ALF55533.1"/>
    </source>
</evidence>
<dbReference type="PATRIC" id="fig|224013.5.peg.6273"/>
<dbReference type="STRING" id="224013.ACX27_26195"/>
<dbReference type="KEGG" id="npz:ACX27_26195"/>
<evidence type="ECO:0000313" key="2">
    <source>
        <dbReference type="Proteomes" id="UP000062645"/>
    </source>
</evidence>
<reference evidence="1 2" key="2">
    <citation type="journal article" date="2016" name="Genome Announc.">
        <title>Draft Genome Sequence of the N2-Fixing Cyanobacterium Nostoc piscinale CENA21, Isolated from the Brazilian Amazon Floodplain.</title>
        <authorList>
            <person name="Leao T."/>
            <person name="Guimaraes P.I."/>
            <person name="de Melo A.G."/>
            <person name="Ramos R.T."/>
            <person name="Leao P.N."/>
            <person name="Silva A."/>
            <person name="Fiore M.F."/>
            <person name="Schneider M.P."/>
        </authorList>
    </citation>
    <scope>NUCLEOTIDE SEQUENCE [LARGE SCALE GENOMIC DNA]</scope>
    <source>
        <strain evidence="1 2">CENA21</strain>
    </source>
</reference>
<dbReference type="EMBL" id="CP012036">
    <property type="protein sequence ID" value="ALF55533.1"/>
    <property type="molecule type" value="Genomic_DNA"/>
</dbReference>
<protein>
    <submittedName>
        <fullName evidence="1">Uncharacterized protein</fullName>
    </submittedName>
</protein>
<reference evidence="2" key="1">
    <citation type="submission" date="2015-07" db="EMBL/GenBank/DDBJ databases">
        <title>Genome Of Nitrogen-Fixing Cyanobacterium Nostoc piscinale CENA21 From Solimoes/Amazon River Floodplain Sediments And Comparative Genomics To Uncover Biosynthetic Natural Products Potential.</title>
        <authorList>
            <person name="Leao T.F."/>
            <person name="Leao P.N."/>
            <person name="Guimaraes P.I."/>
            <person name="de Melo A.G.C."/>
            <person name="Ramos R.T.J."/>
            <person name="Silva A."/>
            <person name="Fiore M.F."/>
            <person name="Schneider M.P.C."/>
        </authorList>
    </citation>
    <scope>NUCLEOTIDE SEQUENCE [LARGE SCALE GENOMIC DNA]</scope>
    <source>
        <strain evidence="2">CENA21</strain>
    </source>
</reference>
<organism evidence="1 2">
    <name type="scientific">Nostoc piscinale CENA21</name>
    <dbReference type="NCBI Taxonomy" id="224013"/>
    <lineage>
        <taxon>Bacteria</taxon>
        <taxon>Bacillati</taxon>
        <taxon>Cyanobacteriota</taxon>
        <taxon>Cyanophyceae</taxon>
        <taxon>Nostocales</taxon>
        <taxon>Nostocaceae</taxon>
        <taxon>Nostoc</taxon>
    </lineage>
</organism>
<dbReference type="Proteomes" id="UP000062645">
    <property type="component" value="Chromosome"/>
</dbReference>
<accession>A0A0M3V6E8</accession>
<gene>
    <name evidence="1" type="ORF">ACX27_26195</name>
</gene>
<sequence>MADDKLPTLDRTIYAITECMLNITKSQVKKRTTFLVFFADYYGNYFFSKGLALSVHILGA</sequence>
<name>A0A0M3V6E8_9NOSO</name>
<proteinExistence type="predicted"/>